<dbReference type="OrthoDB" id="6048466at2759"/>
<sequence>MLQLLISIWLVMQVTLGLTSETTNKECIINIDDLPHWPNVLKHCGLLQSIHHHNDTILLSIAVESYELGTLCLKCGDDRMHGSFNLSADFESALNLVAESMKVKMVGPDRECVRGWLRFPWPTKELKILLCTKRDPVQFFGKKGQYLCHCLHGGCTCPSRGGVWCSINWFGQNCQYRDMSAMSLSTHEELSDNDDSTCVSLEPPSLSYTFLNPILFTWLRIVHFEELDSQDLNPLSLELMYDDQILPCNRRRVLKVDNWTEDILCTGQRVTDILLTWPSPRHVCTVYINGDRNVALKQSVVFNDNTETEVVVDGISDVLTSCVHSSFTNPMWTLTFDQSKLVHEVLVTLSKENTEVNTFFAKLIGVDNKVLSQETLKKTEESPHVFSMLYTRPFEVKTIIILTTGISSPLTLCELEIFGDCAPPYFGIDCDMVCSESCLHQRCNLEGKCLACQGSKAGDLCLEVRQKHGASFNFCHCLHCDHDMSCKKGSHCVRGWFGDYCEYKDLAVNASSIHEELSDNSDMTCVRPVKNFVTVTFEELMQINWVRATFTEPAEGLEMALYSKNPVIDEPLWCKRMRVLNKMDATNLHIYDINCGARIFMKVLQLAWKSNASICSFHVYGGRNMAALGQVWLTNPGGDTNVTARQVIDGLIDEDRCVGLSGDESKFLTLSFSAPVQLFQLNLYLASYSHGLTTDTRSAVLEINSENEAGEMIDSKILPLPNDNVLPLTDLPRMGLQKMTFVMIKGKAKFCELEFIGECAPPYYGRQCRHKCDDACVYKTCYADGACWQCPEGSTGRDCSMTAQMRVSKLLQEVVAHIDKDNKGGSIMMTVIIVCLVILATVAVFIYRYINRSPSPKRSSLSRTHSSLSND</sequence>
<accession>A0A9W2Z691</accession>
<proteinExistence type="predicted"/>
<feature type="chain" id="PRO_5044702565" evidence="2">
    <location>
        <begin position="20"/>
        <end position="871"/>
    </location>
</feature>
<keyword evidence="2" id="KW-0732">Signal</keyword>
<name>A0A9W2Z691_BIOGL</name>
<keyword evidence="3" id="KW-1185">Reference proteome</keyword>
<evidence type="ECO:0000256" key="2">
    <source>
        <dbReference type="SAM" id="SignalP"/>
    </source>
</evidence>
<dbReference type="RefSeq" id="XP_055870518.1">
    <property type="nucleotide sequence ID" value="XM_056014543.1"/>
</dbReference>
<dbReference type="PANTHER" id="PTHR24035:SF109">
    <property type="entry name" value="PROTEIN DRAPER"/>
    <property type="match status" value="1"/>
</dbReference>
<dbReference type="PANTHER" id="PTHR24035">
    <property type="entry name" value="MULTIPLE EPIDERMAL GROWTH FACTOR-LIKE DOMAINS PROTEIN"/>
    <property type="match status" value="1"/>
</dbReference>
<organism evidence="3 5">
    <name type="scientific">Biomphalaria glabrata</name>
    <name type="common">Bloodfluke planorb</name>
    <name type="synonym">Freshwater snail</name>
    <dbReference type="NCBI Taxonomy" id="6526"/>
    <lineage>
        <taxon>Eukaryota</taxon>
        <taxon>Metazoa</taxon>
        <taxon>Spiralia</taxon>
        <taxon>Lophotrochozoa</taxon>
        <taxon>Mollusca</taxon>
        <taxon>Gastropoda</taxon>
        <taxon>Heterobranchia</taxon>
        <taxon>Euthyneura</taxon>
        <taxon>Panpulmonata</taxon>
        <taxon>Hygrophila</taxon>
        <taxon>Lymnaeoidea</taxon>
        <taxon>Planorbidae</taxon>
        <taxon>Biomphalaria</taxon>
    </lineage>
</organism>
<dbReference type="Gene3D" id="2.60.120.260">
    <property type="entry name" value="Galactose-binding domain-like"/>
    <property type="match status" value="1"/>
</dbReference>
<evidence type="ECO:0000313" key="4">
    <source>
        <dbReference type="RefSeq" id="XP_055870517.1"/>
    </source>
</evidence>
<evidence type="ECO:0000256" key="1">
    <source>
        <dbReference type="SAM" id="Phobius"/>
    </source>
</evidence>
<keyword evidence="1" id="KW-1133">Transmembrane helix</keyword>
<dbReference type="RefSeq" id="XP_055870517.1">
    <property type="nucleotide sequence ID" value="XM_056014542.1"/>
</dbReference>
<dbReference type="InterPro" id="IPR052108">
    <property type="entry name" value="MEGF/SIB"/>
</dbReference>
<dbReference type="GeneID" id="106071913"/>
<feature type="signal peptide" evidence="2">
    <location>
        <begin position="1"/>
        <end position="19"/>
    </location>
</feature>
<keyword evidence="1" id="KW-0472">Membrane</keyword>
<evidence type="ECO:0000313" key="3">
    <source>
        <dbReference type="Proteomes" id="UP001165740"/>
    </source>
</evidence>
<reference evidence="4 5" key="1">
    <citation type="submission" date="2025-04" db="UniProtKB">
        <authorList>
            <consortium name="RefSeq"/>
        </authorList>
    </citation>
    <scope>IDENTIFICATION</scope>
</reference>
<dbReference type="AlphaFoldDB" id="A0A9W2Z691"/>
<protein>
    <submittedName>
        <fullName evidence="4 5">Uncharacterized protein LOC106071913 isoform X1</fullName>
    </submittedName>
</protein>
<dbReference type="Proteomes" id="UP001165740">
    <property type="component" value="Chromosome 16"/>
</dbReference>
<evidence type="ECO:0000313" key="5">
    <source>
        <dbReference type="RefSeq" id="XP_055870518.1"/>
    </source>
</evidence>
<feature type="transmembrane region" description="Helical" evidence="1">
    <location>
        <begin position="827"/>
        <end position="850"/>
    </location>
</feature>
<keyword evidence="1" id="KW-0812">Transmembrane</keyword>
<gene>
    <name evidence="4 5" type="primary">LOC106071913</name>
</gene>